<dbReference type="PANTHER" id="PTHR12526">
    <property type="entry name" value="GLYCOSYLTRANSFERASE"/>
    <property type="match status" value="1"/>
</dbReference>
<gene>
    <name evidence="4" type="ORF">FHS52_003222</name>
    <name evidence="5" type="ORF">GRI59_15150</name>
</gene>
<dbReference type="Gene3D" id="3.40.50.2000">
    <property type="entry name" value="Glycogen Phosphorylase B"/>
    <property type="match status" value="2"/>
</dbReference>
<dbReference type="Proteomes" id="UP000548685">
    <property type="component" value="Unassembled WGS sequence"/>
</dbReference>
<evidence type="ECO:0000259" key="3">
    <source>
        <dbReference type="Pfam" id="PF00534"/>
    </source>
</evidence>
<dbReference type="Proteomes" id="UP000430021">
    <property type="component" value="Unassembled WGS sequence"/>
</dbReference>
<dbReference type="EMBL" id="WTYB01000006">
    <property type="protein sequence ID" value="MXP39943.1"/>
    <property type="molecule type" value="Genomic_DNA"/>
</dbReference>
<reference evidence="5 6" key="1">
    <citation type="submission" date="2019-12" db="EMBL/GenBank/DDBJ databases">
        <title>Genomic-based taxomic classification of the family Erythrobacteraceae.</title>
        <authorList>
            <person name="Xu L."/>
        </authorList>
    </citation>
    <scope>NUCLEOTIDE SEQUENCE [LARGE SCALE GENOMIC DNA]</scope>
    <source>
        <strain evidence="5 6">JCM 10282</strain>
    </source>
</reference>
<dbReference type="PANTHER" id="PTHR12526:SF510">
    <property type="entry name" value="D-INOSITOL 3-PHOSPHATE GLYCOSYLTRANSFERASE"/>
    <property type="match status" value="1"/>
</dbReference>
<keyword evidence="2 5" id="KW-0808">Transferase</keyword>
<evidence type="ECO:0000313" key="4">
    <source>
        <dbReference type="EMBL" id="MBB3777225.1"/>
    </source>
</evidence>
<protein>
    <submittedName>
        <fullName evidence="4 5">Glycosyltransferase</fullName>
    </submittedName>
</protein>
<dbReference type="RefSeq" id="WP_160762097.1">
    <property type="nucleotide sequence ID" value="NZ_BAAADZ010000003.1"/>
</dbReference>
<dbReference type="InterPro" id="IPR001296">
    <property type="entry name" value="Glyco_trans_1"/>
</dbReference>
<dbReference type="OrthoDB" id="9790710at2"/>
<keyword evidence="1" id="KW-0328">Glycosyltransferase</keyword>
<evidence type="ECO:0000313" key="6">
    <source>
        <dbReference type="Proteomes" id="UP000430021"/>
    </source>
</evidence>
<feature type="domain" description="Glycosyl transferase family 1" evidence="3">
    <location>
        <begin position="186"/>
        <end position="343"/>
    </location>
</feature>
<comment type="caution">
    <text evidence="5">The sequence shown here is derived from an EMBL/GenBank/DDBJ whole genome shotgun (WGS) entry which is preliminary data.</text>
</comment>
<evidence type="ECO:0000256" key="2">
    <source>
        <dbReference type="ARBA" id="ARBA00022679"/>
    </source>
</evidence>
<keyword evidence="7" id="KW-1185">Reference proteome</keyword>
<dbReference type="Pfam" id="PF00534">
    <property type="entry name" value="Glycos_transf_1"/>
    <property type="match status" value="1"/>
</dbReference>
<name>A0A6I4UQW9_9SPHN</name>
<evidence type="ECO:0000313" key="5">
    <source>
        <dbReference type="EMBL" id="MXP39943.1"/>
    </source>
</evidence>
<proteinExistence type="predicted"/>
<dbReference type="EMBL" id="JACICE010000006">
    <property type="protein sequence ID" value="MBB3777225.1"/>
    <property type="molecule type" value="Genomic_DNA"/>
</dbReference>
<accession>A0A6I4UQW9</accession>
<dbReference type="GO" id="GO:0016757">
    <property type="term" value="F:glycosyltransferase activity"/>
    <property type="evidence" value="ECO:0007669"/>
    <property type="project" value="UniProtKB-KW"/>
</dbReference>
<organism evidence="5 6">
    <name type="scientific">Erythrobacter ramosus</name>
    <dbReference type="NCBI Taxonomy" id="35811"/>
    <lineage>
        <taxon>Bacteria</taxon>
        <taxon>Pseudomonadati</taxon>
        <taxon>Pseudomonadota</taxon>
        <taxon>Alphaproteobacteria</taxon>
        <taxon>Sphingomonadales</taxon>
        <taxon>Erythrobacteraceae</taxon>
        <taxon>Erythrobacter/Porphyrobacter group</taxon>
        <taxon>Erythrobacter</taxon>
    </lineage>
</organism>
<dbReference type="CDD" id="cd03801">
    <property type="entry name" value="GT4_PimA-like"/>
    <property type="match status" value="1"/>
</dbReference>
<sequence>MKLLFLTVMPAPYQRELLAAVNKHPDIRAEVRYFTAMSKDRDWHDPSLSSSEAVMPGSTLHRLGASAHWNHSVISEIKASHADLVVVSDYSALTAQLAMRYLAATRRPFMFWGEVPGFSRRGAIGSWLRSRLQDPIHSAAGIAAIGTVAAEAYRGLFPGKPVFNIPYFCDLSRFEGARSARSPNLRGDIVILFSGQLIDRKGVDVLLAAFNAVADRNPKLRLRILGSGPERERYRALVSPHVKDRVDFVGHKEPCELPDEFSQADVFCLPSRHDGWGVVINEALGAGLPIIVSDTVGAGRDLVRDGHNGMVTPVEDISALADALLRIGSDHDVRFKMAANSRELAKSWGLEEGARRWLEAAQSVLAASPAS</sequence>
<dbReference type="SUPFAM" id="SSF53756">
    <property type="entry name" value="UDP-Glycosyltransferase/glycogen phosphorylase"/>
    <property type="match status" value="1"/>
</dbReference>
<dbReference type="AlphaFoldDB" id="A0A6I4UQW9"/>
<reference evidence="4 7" key="2">
    <citation type="submission" date="2020-08" db="EMBL/GenBank/DDBJ databases">
        <title>Genomic Encyclopedia of Type Strains, Phase IV (KMG-IV): sequencing the most valuable type-strain genomes for metagenomic binning, comparative biology and taxonomic classification.</title>
        <authorList>
            <person name="Goeker M."/>
        </authorList>
    </citation>
    <scope>NUCLEOTIDE SEQUENCE [LARGE SCALE GENOMIC DNA]</scope>
    <source>
        <strain evidence="4 7">DSM 8510</strain>
    </source>
</reference>
<evidence type="ECO:0000313" key="7">
    <source>
        <dbReference type="Proteomes" id="UP000548685"/>
    </source>
</evidence>
<evidence type="ECO:0000256" key="1">
    <source>
        <dbReference type="ARBA" id="ARBA00022676"/>
    </source>
</evidence>